<keyword evidence="1" id="KW-0472">Membrane</keyword>
<feature type="transmembrane region" description="Helical" evidence="1">
    <location>
        <begin position="20"/>
        <end position="40"/>
    </location>
</feature>
<evidence type="ECO:0000313" key="2">
    <source>
        <dbReference type="EMBL" id="MFD0870081.1"/>
    </source>
</evidence>
<keyword evidence="1" id="KW-1133">Transmembrane helix</keyword>
<protein>
    <submittedName>
        <fullName evidence="2">ABC transporter permease</fullName>
    </submittedName>
</protein>
<feature type="transmembrane region" description="Helical" evidence="1">
    <location>
        <begin position="219"/>
        <end position="239"/>
    </location>
</feature>
<evidence type="ECO:0000256" key="1">
    <source>
        <dbReference type="SAM" id="Phobius"/>
    </source>
</evidence>
<organism evidence="2 3">
    <name type="scientific">Paenibacillus residui</name>
    <dbReference type="NCBI Taxonomy" id="629724"/>
    <lineage>
        <taxon>Bacteria</taxon>
        <taxon>Bacillati</taxon>
        <taxon>Bacillota</taxon>
        <taxon>Bacilli</taxon>
        <taxon>Bacillales</taxon>
        <taxon>Paenibacillaceae</taxon>
        <taxon>Paenibacillus</taxon>
    </lineage>
</organism>
<dbReference type="CDD" id="cd21809">
    <property type="entry name" value="ABC-2_lan_permease-like"/>
    <property type="match status" value="1"/>
</dbReference>
<name>A0ABW3DC31_9BACL</name>
<evidence type="ECO:0000313" key="3">
    <source>
        <dbReference type="Proteomes" id="UP001597120"/>
    </source>
</evidence>
<sequence>MRTFLKVLSSEWLKMRKSNIWLLIFISPAISAFTGLLLPLDETLPPWLYLFTMTASLHAFMFLPLLTGVFAAFVCRYEHAAGGWKQLLTLPLSRGTLYTAKFFVVILLPALTQLLYLLVLLAAGYARGIGEAFPWELIGPGIFAGWVATLPLAALQMFVSTAWASFAAPLAINVIFTIPNMLIVNSSTYGPYYPWAQPVLSMLSVSPDKYGAFNVSLETLLFVIVGGFVLFFLSGLTYFRYKEV</sequence>
<keyword evidence="1" id="KW-0812">Transmembrane</keyword>
<reference evidence="3" key="1">
    <citation type="journal article" date="2019" name="Int. J. Syst. Evol. Microbiol.">
        <title>The Global Catalogue of Microorganisms (GCM) 10K type strain sequencing project: providing services to taxonomists for standard genome sequencing and annotation.</title>
        <authorList>
            <consortium name="The Broad Institute Genomics Platform"/>
            <consortium name="The Broad Institute Genome Sequencing Center for Infectious Disease"/>
            <person name="Wu L."/>
            <person name="Ma J."/>
        </authorList>
    </citation>
    <scope>NUCLEOTIDE SEQUENCE [LARGE SCALE GENOMIC DNA]</scope>
    <source>
        <strain evidence="3">CCUG 57263</strain>
    </source>
</reference>
<accession>A0ABW3DC31</accession>
<dbReference type="RefSeq" id="WP_379288709.1">
    <property type="nucleotide sequence ID" value="NZ_JBHTIU010000039.1"/>
</dbReference>
<feature type="transmembrane region" description="Helical" evidence="1">
    <location>
        <begin position="46"/>
        <end position="75"/>
    </location>
</feature>
<feature type="transmembrane region" description="Helical" evidence="1">
    <location>
        <begin position="162"/>
        <end position="184"/>
    </location>
</feature>
<dbReference type="Proteomes" id="UP001597120">
    <property type="component" value="Unassembled WGS sequence"/>
</dbReference>
<gene>
    <name evidence="2" type="ORF">ACFQ03_13045</name>
</gene>
<proteinExistence type="predicted"/>
<comment type="caution">
    <text evidence="2">The sequence shown here is derived from an EMBL/GenBank/DDBJ whole genome shotgun (WGS) entry which is preliminary data.</text>
</comment>
<feature type="transmembrane region" description="Helical" evidence="1">
    <location>
        <begin position="137"/>
        <end position="155"/>
    </location>
</feature>
<dbReference type="Pfam" id="PF12730">
    <property type="entry name" value="ABC2_membrane_4"/>
    <property type="match status" value="1"/>
</dbReference>
<dbReference type="EMBL" id="JBHTIU010000039">
    <property type="protein sequence ID" value="MFD0870081.1"/>
    <property type="molecule type" value="Genomic_DNA"/>
</dbReference>
<feature type="transmembrane region" description="Helical" evidence="1">
    <location>
        <begin position="102"/>
        <end position="125"/>
    </location>
</feature>
<keyword evidence="3" id="KW-1185">Reference proteome</keyword>